<reference evidence="1 2" key="1">
    <citation type="submission" date="2021-12" db="EMBL/GenBank/DDBJ databases">
        <title>Genome sequencing of bacteria with rrn-lacking chromosome and rrn-plasmid.</title>
        <authorList>
            <person name="Anda M."/>
            <person name="Iwasaki W."/>
        </authorList>
    </citation>
    <scope>NUCLEOTIDE SEQUENCE [LARGE SCALE GENOMIC DNA]</scope>
    <source>
        <strain evidence="1 2">NBRC 101262</strain>
        <plasmid evidence="1 2">pPP1</plasmid>
    </source>
</reference>
<sequence length="52" mass="6218">MIFYRINFNLDIKQPEKRPTALHWSTNLSQIEAVKCSIFKIIAKDLLFLVYF</sequence>
<geneLocation type="plasmid" evidence="1 2">
    <name>pPP1</name>
</geneLocation>
<organism evidence="1 2">
    <name type="scientific">Persicobacter psychrovividus</name>
    <dbReference type="NCBI Taxonomy" id="387638"/>
    <lineage>
        <taxon>Bacteria</taxon>
        <taxon>Pseudomonadati</taxon>
        <taxon>Bacteroidota</taxon>
        <taxon>Cytophagia</taxon>
        <taxon>Cytophagales</taxon>
        <taxon>Persicobacteraceae</taxon>
        <taxon>Persicobacter</taxon>
    </lineage>
</organism>
<accession>A0ABM7VJ04</accession>
<evidence type="ECO:0000313" key="1">
    <source>
        <dbReference type="EMBL" id="BDD00934.1"/>
    </source>
</evidence>
<proteinExistence type="predicted"/>
<gene>
    <name evidence="1" type="ORF">PEPS_32140</name>
</gene>
<dbReference type="EMBL" id="AP025293">
    <property type="protein sequence ID" value="BDD00934.1"/>
    <property type="molecule type" value="Genomic_DNA"/>
</dbReference>
<evidence type="ECO:0000313" key="2">
    <source>
        <dbReference type="Proteomes" id="UP001354989"/>
    </source>
</evidence>
<protein>
    <submittedName>
        <fullName evidence="1">Uncharacterized protein</fullName>
    </submittedName>
</protein>
<keyword evidence="2" id="KW-1185">Reference proteome</keyword>
<dbReference type="Proteomes" id="UP001354989">
    <property type="component" value="Plasmid pPP1"/>
</dbReference>
<keyword evidence="1" id="KW-0614">Plasmid</keyword>
<name>A0ABM7VJ04_9BACT</name>